<dbReference type="SUPFAM" id="SSF54060">
    <property type="entry name" value="His-Me finger endonucleases"/>
    <property type="match status" value="1"/>
</dbReference>
<accession>A0A0F9M1I9</accession>
<evidence type="ECO:0000313" key="2">
    <source>
        <dbReference type="EMBL" id="KKM99553.1"/>
    </source>
</evidence>
<feature type="domain" description="HNH nuclease" evidence="1">
    <location>
        <begin position="113"/>
        <end position="154"/>
    </location>
</feature>
<sequence length="174" mass="20323">MSIWIECQGCHRTFEAGRINKVWCAECKDSRRKEYQARYDTGRKEPCPRCGTPKGFRALLCRSCDNKDRAVRHLGENNPNWRQGRTSDKLGYVYVRIRPGAHRAGQHAYRAEHRVVWEAAHGPIPKGWIIHHLNGIKGDNRIENLAAMPRSEHHIRHAEPYERRIKELEARLRA</sequence>
<dbReference type="Gene3D" id="3.90.75.20">
    <property type="match status" value="1"/>
</dbReference>
<protein>
    <recommendedName>
        <fullName evidence="1">HNH nuclease domain-containing protein</fullName>
    </recommendedName>
</protein>
<dbReference type="InterPro" id="IPR003615">
    <property type="entry name" value="HNH_nuc"/>
</dbReference>
<dbReference type="EMBL" id="LAZR01005484">
    <property type="protein sequence ID" value="KKM99553.1"/>
    <property type="molecule type" value="Genomic_DNA"/>
</dbReference>
<evidence type="ECO:0000259" key="1">
    <source>
        <dbReference type="Pfam" id="PF13392"/>
    </source>
</evidence>
<organism evidence="2">
    <name type="scientific">marine sediment metagenome</name>
    <dbReference type="NCBI Taxonomy" id="412755"/>
    <lineage>
        <taxon>unclassified sequences</taxon>
        <taxon>metagenomes</taxon>
        <taxon>ecological metagenomes</taxon>
    </lineage>
</organism>
<dbReference type="Pfam" id="PF13392">
    <property type="entry name" value="HNH_3"/>
    <property type="match status" value="1"/>
</dbReference>
<name>A0A0F9M1I9_9ZZZZ</name>
<dbReference type="AlphaFoldDB" id="A0A0F9M1I9"/>
<reference evidence="2" key="1">
    <citation type="journal article" date="2015" name="Nature">
        <title>Complex archaea that bridge the gap between prokaryotes and eukaryotes.</title>
        <authorList>
            <person name="Spang A."/>
            <person name="Saw J.H."/>
            <person name="Jorgensen S.L."/>
            <person name="Zaremba-Niedzwiedzka K."/>
            <person name="Martijn J."/>
            <person name="Lind A.E."/>
            <person name="van Eijk R."/>
            <person name="Schleper C."/>
            <person name="Guy L."/>
            <person name="Ettema T.J."/>
        </authorList>
    </citation>
    <scope>NUCLEOTIDE SEQUENCE</scope>
</reference>
<dbReference type="InterPro" id="IPR044925">
    <property type="entry name" value="His-Me_finger_sf"/>
</dbReference>
<comment type="caution">
    <text evidence="2">The sequence shown here is derived from an EMBL/GenBank/DDBJ whole genome shotgun (WGS) entry which is preliminary data.</text>
</comment>
<proteinExistence type="predicted"/>
<gene>
    <name evidence="2" type="ORF">LCGC14_1146770</name>
</gene>